<feature type="compositionally biased region" description="Basic and acidic residues" evidence="1">
    <location>
        <begin position="34"/>
        <end position="47"/>
    </location>
</feature>
<evidence type="ECO:0000313" key="2">
    <source>
        <dbReference type="EMBL" id="KUL40963.1"/>
    </source>
</evidence>
<organism evidence="2 3">
    <name type="scientific">Streptomyces regalis</name>
    <dbReference type="NCBI Taxonomy" id="68262"/>
    <lineage>
        <taxon>Bacteria</taxon>
        <taxon>Bacillati</taxon>
        <taxon>Actinomycetota</taxon>
        <taxon>Actinomycetes</taxon>
        <taxon>Kitasatosporales</taxon>
        <taxon>Streptomycetaceae</taxon>
        <taxon>Streptomyces</taxon>
    </lineage>
</organism>
<proteinExistence type="predicted"/>
<feature type="region of interest" description="Disordered" evidence="1">
    <location>
        <begin position="20"/>
        <end position="47"/>
    </location>
</feature>
<dbReference type="AlphaFoldDB" id="A0A0X3V830"/>
<protein>
    <submittedName>
        <fullName evidence="2">Uncharacterized protein</fullName>
    </submittedName>
</protein>
<accession>A0A0X3V830</accession>
<keyword evidence="3" id="KW-1185">Reference proteome</keyword>
<evidence type="ECO:0000256" key="1">
    <source>
        <dbReference type="SAM" id="MobiDB-lite"/>
    </source>
</evidence>
<sequence>MRGVPAGGLLVDEFVGVGAVDDQHTSGDQPAQRGRHEQRRELHLDRRESGTVLLLAEEYAADRTEGSSA</sequence>
<dbReference type="Proteomes" id="UP000053923">
    <property type="component" value="Unassembled WGS sequence"/>
</dbReference>
<gene>
    <name evidence="2" type="ORF">ADL12_11860</name>
</gene>
<evidence type="ECO:0000313" key="3">
    <source>
        <dbReference type="Proteomes" id="UP000053923"/>
    </source>
</evidence>
<name>A0A0X3V830_9ACTN</name>
<reference evidence="3" key="1">
    <citation type="submission" date="2015-10" db="EMBL/GenBank/DDBJ databases">
        <authorList>
            <person name="Ju K.-S."/>
            <person name="Doroghazi J.R."/>
            <person name="Metcalf W.W."/>
        </authorList>
    </citation>
    <scope>NUCLEOTIDE SEQUENCE [LARGE SCALE GENOMIC DNA]</scope>
    <source>
        <strain evidence="3">NRRL 3151</strain>
    </source>
</reference>
<comment type="caution">
    <text evidence="2">The sequence shown here is derived from an EMBL/GenBank/DDBJ whole genome shotgun (WGS) entry which is preliminary data.</text>
</comment>
<dbReference type="EMBL" id="LLZG01000069">
    <property type="protein sequence ID" value="KUL40963.1"/>
    <property type="molecule type" value="Genomic_DNA"/>
</dbReference>